<feature type="domain" description="GBD/FH3" evidence="3">
    <location>
        <begin position="91"/>
        <end position="458"/>
    </location>
</feature>
<dbReference type="Pfam" id="PF24959">
    <property type="entry name" value="FH3_FHOD1-3"/>
    <property type="match status" value="1"/>
</dbReference>
<dbReference type="EMBL" id="DS469663">
    <property type="protein sequence ID" value="EDO36709.1"/>
    <property type="molecule type" value="Genomic_DNA"/>
</dbReference>
<dbReference type="SUPFAM" id="SSF101447">
    <property type="entry name" value="Formin homology 2 domain (FH2 domain)"/>
    <property type="match status" value="1"/>
</dbReference>
<keyword evidence="1" id="KW-0009">Actin-binding</keyword>
<dbReference type="InterPro" id="IPR015425">
    <property type="entry name" value="FH2_Formin"/>
</dbReference>
<dbReference type="InParanoid" id="A7SHT8"/>
<evidence type="ECO:0008006" key="7">
    <source>
        <dbReference type="Google" id="ProtNLM"/>
    </source>
</evidence>
<feature type="compositionally biased region" description="Basic and acidic residues" evidence="2">
    <location>
        <begin position="725"/>
        <end position="743"/>
    </location>
</feature>
<dbReference type="Proteomes" id="UP000001593">
    <property type="component" value="Unassembled WGS sequence"/>
</dbReference>
<feature type="compositionally biased region" description="Low complexity" evidence="2">
    <location>
        <begin position="470"/>
        <end position="482"/>
    </location>
</feature>
<feature type="compositionally biased region" description="Basic and acidic residues" evidence="2">
    <location>
        <begin position="615"/>
        <end position="641"/>
    </location>
</feature>
<feature type="compositionally biased region" description="Basic and acidic residues" evidence="2">
    <location>
        <begin position="768"/>
        <end position="778"/>
    </location>
</feature>
<evidence type="ECO:0000313" key="5">
    <source>
        <dbReference type="EMBL" id="EDO36709.1"/>
    </source>
</evidence>
<proteinExistence type="predicted"/>
<feature type="domain" description="FH2" evidence="4">
    <location>
        <begin position="985"/>
        <end position="1377"/>
    </location>
</feature>
<accession>A7SHT8</accession>
<feature type="compositionally biased region" description="Polar residues" evidence="2">
    <location>
        <begin position="543"/>
        <end position="559"/>
    </location>
</feature>
<evidence type="ECO:0000259" key="4">
    <source>
        <dbReference type="PROSITE" id="PS51444"/>
    </source>
</evidence>
<feature type="compositionally biased region" description="Low complexity" evidence="2">
    <location>
        <begin position="594"/>
        <end position="605"/>
    </location>
</feature>
<dbReference type="InterPro" id="IPR056771">
    <property type="entry name" value="FH3_FHOD1-3-like"/>
</dbReference>
<evidence type="ECO:0000256" key="1">
    <source>
        <dbReference type="ARBA" id="ARBA00023203"/>
    </source>
</evidence>
<protein>
    <recommendedName>
        <fullName evidence="7">FH1/FH2 domain-containing protein 3</fullName>
    </recommendedName>
</protein>
<dbReference type="SUPFAM" id="SSF48371">
    <property type="entry name" value="ARM repeat"/>
    <property type="match status" value="1"/>
</dbReference>
<gene>
    <name evidence="5" type="ORF">NEMVEDRAFT_v1g212492</name>
</gene>
<dbReference type="Pfam" id="PF18382">
    <property type="entry name" value="Formin_GBD_N"/>
    <property type="match status" value="1"/>
</dbReference>
<feature type="region of interest" description="Disordered" evidence="2">
    <location>
        <begin position="854"/>
        <end position="887"/>
    </location>
</feature>
<sequence>MTESQYRSRRGCREKHCGHVAKSRGTETDPQQRAESQRSARARRPSTGKSVDLATAKMALTCKVQYLDDTDPFASTNFPEPTRPPTYTFHLNIPLCQQVDGLHRLLCAPHAIDDVSLQLSHNGCYLDLENTLEEQADLLEGFLDSRKNTIILRTSLSVRVHNCIAKLLAASGRELRRALFSLKQIFQDDKDLVHEFVNSDGLNALITVGQDADQNYQNYILRAIGQIMLYVDGMNGVINHNETIQWLYSLTASKFRLVAKTALKLLLVFIEYTEDNSRLLVEAVQCVDDAQGIKRWSEIVGILSEKDSLGDEEILIYAMTLVNKASDILYATPDQDTFYDITDDLEELDMENTVKMHQDRRGTNIDLLEQLNIYETALRIEDGDEELPAYGSSPSIRPRKRTAALESTQGDRRRSRRHHSISKIDLAINNLTGEDFRNKRSRGRQETNSLHKVVSAPDMTTRYGEPPSSPVRSSGSASPSSSTHELDELEEKERSRQARRERRAARRAALGFTDNKAEKGPTNNRTESSTSLQKPRENGLPYNRSSKYDSQSGGSQRTTPAVSPYQSPSSSARSSPRGSPTASPSISRRRAKFQQQAEAAEGIEAVRQKTLAGTFEERRKAREELRRLELAAKEQKERGELDETGPPPPQDRPGLTVAAVAKRRSGEVSTDENENVTQRTSDRLSPSPLRTPSHSDTEVAGTEGVVRRRKPKLDEIGRSTSVQEKGIKSPPNERKESIEKRSSICEVLPGGSSNKKMMLSMLYGQQKSSEEIHEKKPDSPSAVGESVRDRRGRLFSSGDSESSGESSINAELSAIENSVQDVLKKLDVVEEDEKEVSSAVEDDLSGVIDRAKKSLMHQDVEDDETKRLEEEERQEEEQRRQQEEEERQRIAAEEAARLQELEWERMITLKRSLIIKDFDFTDLVDEDDVDALDAVDAHDEQDARPPNPFFGGIPPPPPGGGMFPPPPPPPPGGGVPGPPKPPPPGNLSTLNKKKMVRLFWQEVKNSPLINGVNKTIWGSIDQVDIDTKKLEHLFENKTSTKIKQKLEEEKDKRKEIVVLDVKRSQQINIALTKLPPIRTLKQAIISMDSTVIDREGVDKLLQMQPLPEEKMKIQEAQLANPDVPLGTAEQFLLTMASLNELAPRLHLWAFKLDYEMLEKEVAEPLMDLKEALEELNKNNTFKHILATLLAIGNFLNGKKVKGFQLDYLSKVPEVKDTVHKQSLLYHLCCMVMEKFPDTTDLYSELGALHRSSRVDFEVVAENLKNLKENCKRSWEHLSVVAKHDSTKQLKSKMTELLTDAQERITILKVVHRRVMNRFRKMLLYLGVSASITKKTKVNEFCKIISEFSLEYRTTRERVREQKKKREKLRERNLTRGKLITESFGSHGRSPSEENVEEEFRKALFANGEDFENSKEKLKSSTLPNQRNRIRSCRQSTDEFADDNTDEVMDMLVKSATVPDNRTRMRKRTRMPNSNRKSARRTLKEGITPEDLEKLTKQVQILEKKK</sequence>
<dbReference type="OMA" id="HMVMESQ"/>
<dbReference type="FunFam" id="1.25.10.10:FF:000056">
    <property type="entry name" value="FH1/FH2 domain-containing protein 3 isoform X1"/>
    <property type="match status" value="1"/>
</dbReference>
<dbReference type="PANTHER" id="PTHR45920">
    <property type="entry name" value="FORMIN HOMOLOGY 2 DOMAIN CONTAINING, ISOFORM I"/>
    <property type="match status" value="1"/>
</dbReference>
<dbReference type="InterPro" id="IPR011989">
    <property type="entry name" value="ARM-like"/>
</dbReference>
<feature type="region of interest" description="Disordered" evidence="2">
    <location>
        <begin position="436"/>
        <end position="812"/>
    </location>
</feature>
<dbReference type="PANTHER" id="PTHR45920:SF4">
    <property type="entry name" value="FORMIN HOMOLOGY 2 DOMAIN CONTAINING, ISOFORM I"/>
    <property type="match status" value="1"/>
</dbReference>
<dbReference type="InterPro" id="IPR042201">
    <property type="entry name" value="FH2_Formin_sf"/>
</dbReference>
<dbReference type="GO" id="GO:0051496">
    <property type="term" value="P:positive regulation of stress fiber assembly"/>
    <property type="evidence" value="ECO:0000318"/>
    <property type="project" value="GO_Central"/>
</dbReference>
<dbReference type="SMART" id="SM00498">
    <property type="entry name" value="FH2"/>
    <property type="match status" value="1"/>
</dbReference>
<keyword evidence="6" id="KW-1185">Reference proteome</keyword>
<reference evidence="5 6" key="1">
    <citation type="journal article" date="2007" name="Science">
        <title>Sea anemone genome reveals ancestral eumetazoan gene repertoire and genomic organization.</title>
        <authorList>
            <person name="Putnam N.H."/>
            <person name="Srivastava M."/>
            <person name="Hellsten U."/>
            <person name="Dirks B."/>
            <person name="Chapman J."/>
            <person name="Salamov A."/>
            <person name="Terry A."/>
            <person name="Shapiro H."/>
            <person name="Lindquist E."/>
            <person name="Kapitonov V.V."/>
            <person name="Jurka J."/>
            <person name="Genikhovich G."/>
            <person name="Grigoriev I.V."/>
            <person name="Lucas S.M."/>
            <person name="Steele R.E."/>
            <person name="Finnerty J.R."/>
            <person name="Technau U."/>
            <person name="Martindale M.Q."/>
            <person name="Rokhsar D.S."/>
        </authorList>
    </citation>
    <scope>NUCLEOTIDE SEQUENCE [LARGE SCALE GENOMIC DNA]</scope>
    <source>
        <strain evidence="6">CH2 X CH6</strain>
    </source>
</reference>
<dbReference type="STRING" id="45351.A7SHT8"/>
<feature type="region of interest" description="Disordered" evidence="2">
    <location>
        <begin position="937"/>
        <end position="989"/>
    </location>
</feature>
<dbReference type="GO" id="GO:0005737">
    <property type="term" value="C:cytoplasm"/>
    <property type="evidence" value="ECO:0000318"/>
    <property type="project" value="GO_Central"/>
</dbReference>
<dbReference type="eggNOG" id="KOG1925">
    <property type="taxonomic scope" value="Eukaryota"/>
</dbReference>
<dbReference type="InterPro" id="IPR041387">
    <property type="entry name" value="FHOD1_GBD_N"/>
</dbReference>
<dbReference type="Pfam" id="PF02181">
    <property type="entry name" value="FH2"/>
    <property type="match status" value="1"/>
</dbReference>
<dbReference type="InterPro" id="IPR016024">
    <property type="entry name" value="ARM-type_fold"/>
</dbReference>
<feature type="region of interest" description="Disordered" evidence="2">
    <location>
        <begin position="385"/>
        <end position="424"/>
    </location>
</feature>
<evidence type="ECO:0000313" key="6">
    <source>
        <dbReference type="Proteomes" id="UP000001593"/>
    </source>
</evidence>
<organism evidence="5 6">
    <name type="scientific">Nematostella vectensis</name>
    <name type="common">Starlet sea anemone</name>
    <dbReference type="NCBI Taxonomy" id="45351"/>
    <lineage>
        <taxon>Eukaryota</taxon>
        <taxon>Metazoa</taxon>
        <taxon>Cnidaria</taxon>
        <taxon>Anthozoa</taxon>
        <taxon>Hexacorallia</taxon>
        <taxon>Actiniaria</taxon>
        <taxon>Edwardsiidae</taxon>
        <taxon>Nematostella</taxon>
    </lineage>
</organism>
<feature type="compositionally biased region" description="Polar residues" evidence="2">
    <location>
        <begin position="521"/>
        <end position="533"/>
    </location>
</feature>
<dbReference type="PROSITE" id="PS51444">
    <property type="entry name" value="FH2"/>
    <property type="match status" value="1"/>
</dbReference>
<dbReference type="GO" id="GO:0005856">
    <property type="term" value="C:cytoskeleton"/>
    <property type="evidence" value="ECO:0000318"/>
    <property type="project" value="GO_Central"/>
</dbReference>
<feature type="compositionally biased region" description="Pro residues" evidence="2">
    <location>
        <begin position="945"/>
        <end position="985"/>
    </location>
</feature>
<feature type="compositionally biased region" description="Low complexity" evidence="2">
    <location>
        <begin position="560"/>
        <end position="585"/>
    </location>
</feature>
<dbReference type="GO" id="GO:0051015">
    <property type="term" value="F:actin filament binding"/>
    <property type="evidence" value="ECO:0000318"/>
    <property type="project" value="GO_Central"/>
</dbReference>
<dbReference type="Gene3D" id="1.20.58.2220">
    <property type="entry name" value="Formin, FH2 domain"/>
    <property type="match status" value="1"/>
</dbReference>
<feature type="compositionally biased region" description="Basic residues" evidence="2">
    <location>
        <begin position="7"/>
        <end position="22"/>
    </location>
</feature>
<dbReference type="HOGENOM" id="CLU_000814_0_0_1"/>
<feature type="region of interest" description="Disordered" evidence="2">
    <location>
        <begin position="1459"/>
        <end position="1490"/>
    </location>
</feature>
<feature type="compositionally biased region" description="Low complexity" evidence="2">
    <location>
        <begin position="796"/>
        <end position="807"/>
    </location>
</feature>
<feature type="region of interest" description="Disordered" evidence="2">
    <location>
        <begin position="1"/>
        <end position="50"/>
    </location>
</feature>
<dbReference type="InterPro" id="IPR014768">
    <property type="entry name" value="GBD/FH3_dom"/>
</dbReference>
<name>A7SHT8_NEMVE</name>
<dbReference type="Gene3D" id="1.25.10.10">
    <property type="entry name" value="Leucine-rich Repeat Variant"/>
    <property type="match status" value="1"/>
</dbReference>
<evidence type="ECO:0000259" key="3">
    <source>
        <dbReference type="PROSITE" id="PS51232"/>
    </source>
</evidence>
<evidence type="ECO:0000256" key="2">
    <source>
        <dbReference type="SAM" id="MobiDB-lite"/>
    </source>
</evidence>
<dbReference type="PROSITE" id="PS51232">
    <property type="entry name" value="GBD_FH3"/>
    <property type="match status" value="1"/>
</dbReference>
<feature type="compositionally biased region" description="Basic and acidic residues" evidence="2">
    <location>
        <begin position="24"/>
        <end position="38"/>
    </location>
</feature>
<dbReference type="GO" id="GO:0007015">
    <property type="term" value="P:actin filament organization"/>
    <property type="evidence" value="ECO:0000318"/>
    <property type="project" value="GO_Central"/>
</dbReference>